<keyword evidence="1" id="KW-0812">Transmembrane</keyword>
<evidence type="ECO:0000313" key="2">
    <source>
        <dbReference type="EMBL" id="MBB4098991.1"/>
    </source>
</evidence>
<keyword evidence="1" id="KW-0472">Membrane</keyword>
<feature type="transmembrane region" description="Helical" evidence="1">
    <location>
        <begin position="29"/>
        <end position="48"/>
    </location>
</feature>
<proteinExistence type="predicted"/>
<gene>
    <name evidence="2" type="ORF">GGR46_002555</name>
</gene>
<sequence length="143" mass="15761">MNVVIYLALLLVCCLYASARGGTPERLAVAILIAAIVASHFVPPAGPVRFQQMEPGLLMVDAGMFLSTMLLSLKAQRYWTIWLSAVYLNIVLTHLLMLTPSLMPWSYAVANAAWNWPVPLLIAIGAARHRQRIARYGADPAWS</sequence>
<feature type="transmembrane region" description="Helical" evidence="1">
    <location>
        <begin position="55"/>
        <end position="73"/>
    </location>
</feature>
<keyword evidence="1" id="KW-1133">Transmembrane helix</keyword>
<accession>A0A7W6NXS4</accession>
<dbReference type="Proteomes" id="UP000557392">
    <property type="component" value="Unassembled WGS sequence"/>
</dbReference>
<protein>
    <submittedName>
        <fullName evidence="2">Uncharacterized protein</fullName>
    </submittedName>
</protein>
<reference evidence="2 3" key="1">
    <citation type="submission" date="2020-08" db="EMBL/GenBank/DDBJ databases">
        <title>Genomic Encyclopedia of Type Strains, Phase IV (KMG-IV): sequencing the most valuable type-strain genomes for metagenomic binning, comparative biology and taxonomic classification.</title>
        <authorList>
            <person name="Goeker M."/>
        </authorList>
    </citation>
    <scope>NUCLEOTIDE SEQUENCE [LARGE SCALE GENOMIC DNA]</scope>
    <source>
        <strain evidence="2 3">DSM 101806</strain>
    </source>
</reference>
<keyword evidence="3" id="KW-1185">Reference proteome</keyword>
<dbReference type="EMBL" id="JACIEH010000002">
    <property type="protein sequence ID" value="MBB4098991.1"/>
    <property type="molecule type" value="Genomic_DNA"/>
</dbReference>
<dbReference type="RefSeq" id="WP_183998213.1">
    <property type="nucleotide sequence ID" value="NZ_JACIEH010000002.1"/>
</dbReference>
<dbReference type="AlphaFoldDB" id="A0A7W6NXS4"/>
<evidence type="ECO:0000256" key="1">
    <source>
        <dbReference type="SAM" id="Phobius"/>
    </source>
</evidence>
<organism evidence="2 3">
    <name type="scientific">Sphingomonas kyeonggiensis</name>
    <dbReference type="NCBI Taxonomy" id="1268553"/>
    <lineage>
        <taxon>Bacteria</taxon>
        <taxon>Pseudomonadati</taxon>
        <taxon>Pseudomonadota</taxon>
        <taxon>Alphaproteobacteria</taxon>
        <taxon>Sphingomonadales</taxon>
        <taxon>Sphingomonadaceae</taxon>
        <taxon>Sphingomonas</taxon>
    </lineage>
</organism>
<feature type="transmembrane region" description="Helical" evidence="1">
    <location>
        <begin position="79"/>
        <end position="98"/>
    </location>
</feature>
<evidence type="ECO:0000313" key="3">
    <source>
        <dbReference type="Proteomes" id="UP000557392"/>
    </source>
</evidence>
<comment type="caution">
    <text evidence="2">The sequence shown here is derived from an EMBL/GenBank/DDBJ whole genome shotgun (WGS) entry which is preliminary data.</text>
</comment>
<name>A0A7W6NXS4_9SPHN</name>